<proteinExistence type="predicted"/>
<sequence>MEAIEMLEELREIPKLIQSLNDDVISVQNGLYRTARLSVDKVAGGKQIAQDDRIINNIDTIDRYQDTINNLLDRKEQIVSFIMRLDNMKEKRLLIVTYLNSQTLDEAIEKMQISRKLYFKIKSKAIENLGKLIAG</sequence>
<comment type="caution">
    <text evidence="1">The sequence shown here is derived from an EMBL/GenBank/DDBJ whole genome shotgun (WGS) entry which is preliminary data.</text>
</comment>
<dbReference type="Pfam" id="PF07374">
    <property type="entry name" value="DUF1492"/>
    <property type="match status" value="1"/>
</dbReference>
<gene>
    <name evidence="1" type="ORF">JOC31_000369</name>
</gene>
<evidence type="ECO:0000313" key="2">
    <source>
        <dbReference type="Proteomes" id="UP000809081"/>
    </source>
</evidence>
<reference evidence="1 2" key="1">
    <citation type="submission" date="2021-01" db="EMBL/GenBank/DDBJ databases">
        <title>Genomic Encyclopedia of Type Strains, Phase IV (KMG-IV): sequencing the most valuable type-strain genomes for metagenomic binning, comparative biology and taxonomic classification.</title>
        <authorList>
            <person name="Goeker M."/>
        </authorList>
    </citation>
    <scope>NUCLEOTIDE SEQUENCE [LARGE SCALE GENOMIC DNA]</scope>
    <source>
        <strain evidence="1 2">DSM 27513</strain>
    </source>
</reference>
<dbReference type="RefSeq" id="WP_205016511.1">
    <property type="nucleotide sequence ID" value="NZ_JAFBEI010000005.1"/>
</dbReference>
<dbReference type="EMBL" id="JAFBEI010000005">
    <property type="protein sequence ID" value="MBM7635576.1"/>
    <property type="molecule type" value="Genomic_DNA"/>
</dbReference>
<protein>
    <submittedName>
        <fullName evidence="1">DNA-directed RNA polymerase specialized sigma subunit</fullName>
    </submittedName>
</protein>
<dbReference type="GO" id="GO:0000428">
    <property type="term" value="C:DNA-directed RNA polymerase complex"/>
    <property type="evidence" value="ECO:0007669"/>
    <property type="project" value="UniProtKB-KW"/>
</dbReference>
<keyword evidence="1" id="KW-0240">DNA-directed RNA polymerase</keyword>
<evidence type="ECO:0000313" key="1">
    <source>
        <dbReference type="EMBL" id="MBM7635576.1"/>
    </source>
</evidence>
<name>A0ABS2PJR0_9STRE</name>
<keyword evidence="1" id="KW-0804">Transcription</keyword>
<keyword evidence="2" id="KW-1185">Reference proteome</keyword>
<dbReference type="Proteomes" id="UP000809081">
    <property type="component" value="Unassembled WGS sequence"/>
</dbReference>
<accession>A0ABS2PJR0</accession>
<dbReference type="InterPro" id="IPR010861">
    <property type="entry name" value="DUF1492"/>
</dbReference>
<organism evidence="1 2">
    <name type="scientific">Streptococcus saliviloxodontae</name>
    <dbReference type="NCBI Taxonomy" id="1349416"/>
    <lineage>
        <taxon>Bacteria</taxon>
        <taxon>Bacillati</taxon>
        <taxon>Bacillota</taxon>
        <taxon>Bacilli</taxon>
        <taxon>Lactobacillales</taxon>
        <taxon>Streptococcaceae</taxon>
        <taxon>Streptococcus</taxon>
    </lineage>
</organism>